<comment type="similarity">
    <text evidence="8 9">Belongs to the TRAP transporter small permease family.</text>
</comment>
<dbReference type="GO" id="GO:0005886">
    <property type="term" value="C:plasma membrane"/>
    <property type="evidence" value="ECO:0007669"/>
    <property type="project" value="UniProtKB-SubCell"/>
</dbReference>
<keyword evidence="12" id="KW-1185">Reference proteome</keyword>
<dbReference type="RefSeq" id="WP_018304159.1">
    <property type="nucleotide sequence ID" value="NZ_KB902312.1"/>
</dbReference>
<evidence type="ECO:0000256" key="7">
    <source>
        <dbReference type="ARBA" id="ARBA00023136"/>
    </source>
</evidence>
<keyword evidence="4 9" id="KW-0997">Cell inner membrane</keyword>
<dbReference type="InterPro" id="IPR055348">
    <property type="entry name" value="DctQ"/>
</dbReference>
<keyword evidence="6 9" id="KW-1133">Transmembrane helix</keyword>
<dbReference type="OrthoDB" id="4250245at2"/>
<dbReference type="STRING" id="1123501.Wenmar_00791"/>
<comment type="subunit">
    <text evidence="9">The complex comprises the extracytoplasmic solute receptor protein and the two transmembrane proteins.</text>
</comment>
<dbReference type="GO" id="GO:0015740">
    <property type="term" value="P:C4-dicarboxylate transport"/>
    <property type="evidence" value="ECO:0007669"/>
    <property type="project" value="TreeGrafter"/>
</dbReference>
<evidence type="ECO:0000256" key="2">
    <source>
        <dbReference type="ARBA" id="ARBA00022448"/>
    </source>
</evidence>
<sequence>MDLAVRVTSHISRILALIGAIAVVVMMVHICVDVVSRNLFRVSFDITNATVARYYMVPLAFLPLAWIELRGEMISVELVDGFLSPGVRWVSDLIVAAVTTVIYAALTYATWGSMMSNWRRGTMIELGQTPYATWPSYIFPTVGFALATLAVAVRLADTMRRGAGHKGRTA</sequence>
<evidence type="ECO:0000259" key="10">
    <source>
        <dbReference type="Pfam" id="PF04290"/>
    </source>
</evidence>
<name>A0A0D0NQ53_9RHOB</name>
<feature type="transmembrane region" description="Helical" evidence="9">
    <location>
        <begin position="131"/>
        <end position="156"/>
    </location>
</feature>
<dbReference type="Proteomes" id="UP000035100">
    <property type="component" value="Unassembled WGS sequence"/>
</dbReference>
<dbReference type="InterPro" id="IPR007387">
    <property type="entry name" value="TRAP_DctQ"/>
</dbReference>
<evidence type="ECO:0000256" key="6">
    <source>
        <dbReference type="ARBA" id="ARBA00022989"/>
    </source>
</evidence>
<evidence type="ECO:0000256" key="4">
    <source>
        <dbReference type="ARBA" id="ARBA00022519"/>
    </source>
</evidence>
<gene>
    <name evidence="11" type="ORF">Wenmar_00791</name>
</gene>
<feature type="transmembrane region" description="Helical" evidence="9">
    <location>
        <begin position="52"/>
        <end position="69"/>
    </location>
</feature>
<evidence type="ECO:0000256" key="9">
    <source>
        <dbReference type="RuleBase" id="RU369079"/>
    </source>
</evidence>
<evidence type="ECO:0000256" key="5">
    <source>
        <dbReference type="ARBA" id="ARBA00022692"/>
    </source>
</evidence>
<feature type="transmembrane region" description="Helical" evidence="9">
    <location>
        <begin position="12"/>
        <end position="32"/>
    </location>
</feature>
<protein>
    <recommendedName>
        <fullName evidence="9">TRAP transporter small permease protein</fullName>
    </recommendedName>
</protein>
<feature type="transmembrane region" description="Helical" evidence="9">
    <location>
        <begin position="89"/>
        <end position="111"/>
    </location>
</feature>
<dbReference type="Pfam" id="PF04290">
    <property type="entry name" value="DctQ"/>
    <property type="match status" value="1"/>
</dbReference>
<evidence type="ECO:0000256" key="3">
    <source>
        <dbReference type="ARBA" id="ARBA00022475"/>
    </source>
</evidence>
<dbReference type="eggNOG" id="COG3090">
    <property type="taxonomic scope" value="Bacteria"/>
</dbReference>
<comment type="subcellular location">
    <subcellularLocation>
        <location evidence="1 9">Cell inner membrane</location>
        <topology evidence="1 9">Multi-pass membrane protein</topology>
    </subcellularLocation>
</comment>
<dbReference type="PANTHER" id="PTHR35011">
    <property type="entry name" value="2,3-DIKETO-L-GULONATE TRAP TRANSPORTER SMALL PERMEASE PROTEIN YIAM"/>
    <property type="match status" value="1"/>
</dbReference>
<accession>A0A0D0NQ53</accession>
<evidence type="ECO:0000256" key="1">
    <source>
        <dbReference type="ARBA" id="ARBA00004429"/>
    </source>
</evidence>
<dbReference type="GO" id="GO:0022857">
    <property type="term" value="F:transmembrane transporter activity"/>
    <property type="evidence" value="ECO:0007669"/>
    <property type="project" value="UniProtKB-UniRule"/>
</dbReference>
<proteinExistence type="inferred from homology"/>
<comment type="caution">
    <text evidence="11">The sequence shown here is derived from an EMBL/GenBank/DDBJ whole genome shotgun (WGS) entry which is preliminary data.</text>
</comment>
<dbReference type="EMBL" id="AONG01000005">
    <property type="protein sequence ID" value="KIQ70415.1"/>
    <property type="molecule type" value="Genomic_DNA"/>
</dbReference>
<comment type="function">
    <text evidence="9">Part of the tripartite ATP-independent periplasmic (TRAP) transport system.</text>
</comment>
<feature type="domain" description="Tripartite ATP-independent periplasmic transporters DctQ component" evidence="10">
    <location>
        <begin position="26"/>
        <end position="160"/>
    </location>
</feature>
<evidence type="ECO:0000313" key="11">
    <source>
        <dbReference type="EMBL" id="KIQ70415.1"/>
    </source>
</evidence>
<organism evidence="11 12">
    <name type="scientific">Wenxinia marina DSM 24838</name>
    <dbReference type="NCBI Taxonomy" id="1123501"/>
    <lineage>
        <taxon>Bacteria</taxon>
        <taxon>Pseudomonadati</taxon>
        <taxon>Pseudomonadota</taxon>
        <taxon>Alphaproteobacteria</taxon>
        <taxon>Rhodobacterales</taxon>
        <taxon>Roseobacteraceae</taxon>
        <taxon>Wenxinia</taxon>
    </lineage>
</organism>
<dbReference type="AlphaFoldDB" id="A0A0D0NQ53"/>
<keyword evidence="7 9" id="KW-0472">Membrane</keyword>
<dbReference type="PANTHER" id="PTHR35011:SF10">
    <property type="entry name" value="TRAP TRANSPORTER SMALL PERMEASE PROTEIN"/>
    <property type="match status" value="1"/>
</dbReference>
<evidence type="ECO:0000256" key="8">
    <source>
        <dbReference type="ARBA" id="ARBA00038436"/>
    </source>
</evidence>
<keyword evidence="5 9" id="KW-0812">Transmembrane</keyword>
<keyword evidence="3" id="KW-1003">Cell membrane</keyword>
<reference evidence="11 12" key="1">
    <citation type="submission" date="2013-01" db="EMBL/GenBank/DDBJ databases">
        <authorList>
            <person name="Fiebig A."/>
            <person name="Goeker M."/>
            <person name="Klenk H.-P.P."/>
        </authorList>
    </citation>
    <scope>NUCLEOTIDE SEQUENCE [LARGE SCALE GENOMIC DNA]</scope>
    <source>
        <strain evidence="11 12">DSM 24838</strain>
    </source>
</reference>
<evidence type="ECO:0000313" key="12">
    <source>
        <dbReference type="Proteomes" id="UP000035100"/>
    </source>
</evidence>
<keyword evidence="2 9" id="KW-0813">Transport</keyword>